<dbReference type="SUPFAM" id="SSF53092">
    <property type="entry name" value="Creatinase/prolidase N-terminal domain"/>
    <property type="match status" value="1"/>
</dbReference>
<dbReference type="Gene3D" id="3.40.350.10">
    <property type="entry name" value="Creatinase/prolidase N-terminal domain"/>
    <property type="match status" value="1"/>
</dbReference>
<name>A0ABQ6BE02_9BRAD</name>
<sequence length="176" mass="19938">MVLAFPKVEHLERLNGLRRRITKMGLSLLVVIDPAHMNYISGFDSWNYQNTQVLLVPGNDLEPVSIVRGVDAGGARQTTWLSSDNIVAYADFYSDSHTNHAMEAVAEEIQKPGWSRGRIGYEGDTYYFSLKPFSCWKMQFPRPSGWMSAFRSINSRRSRPRVRSSSFAGLEGLSTR</sequence>
<dbReference type="InterPro" id="IPR000587">
    <property type="entry name" value="Creatinase_N"/>
</dbReference>
<keyword evidence="3" id="KW-1185">Reference proteome</keyword>
<evidence type="ECO:0000313" key="2">
    <source>
        <dbReference type="EMBL" id="GLR92081.1"/>
    </source>
</evidence>
<reference evidence="3" key="1">
    <citation type="journal article" date="2019" name="Int. J. Syst. Evol. Microbiol.">
        <title>The Global Catalogue of Microorganisms (GCM) 10K type strain sequencing project: providing services to taxonomists for standard genome sequencing and annotation.</title>
        <authorList>
            <consortium name="The Broad Institute Genomics Platform"/>
            <consortium name="The Broad Institute Genome Sequencing Center for Infectious Disease"/>
            <person name="Wu L."/>
            <person name="Ma J."/>
        </authorList>
    </citation>
    <scope>NUCLEOTIDE SEQUENCE [LARGE SCALE GENOMIC DNA]</scope>
    <source>
        <strain evidence="3">NBRC 102520</strain>
    </source>
</reference>
<feature type="domain" description="Creatinase N-terminal" evidence="1">
    <location>
        <begin position="13"/>
        <end position="129"/>
    </location>
</feature>
<dbReference type="InterPro" id="IPR029149">
    <property type="entry name" value="Creatin/AminoP/Spt16_N"/>
</dbReference>
<protein>
    <recommendedName>
        <fullName evidence="1">Creatinase N-terminal domain-containing protein</fullName>
    </recommendedName>
</protein>
<gene>
    <name evidence="2" type="ORF">GCM10007857_88000</name>
</gene>
<evidence type="ECO:0000313" key="3">
    <source>
        <dbReference type="Proteomes" id="UP001156905"/>
    </source>
</evidence>
<organism evidence="2 3">
    <name type="scientific">Bradyrhizobium iriomotense</name>
    <dbReference type="NCBI Taxonomy" id="441950"/>
    <lineage>
        <taxon>Bacteria</taxon>
        <taxon>Pseudomonadati</taxon>
        <taxon>Pseudomonadota</taxon>
        <taxon>Alphaproteobacteria</taxon>
        <taxon>Hyphomicrobiales</taxon>
        <taxon>Nitrobacteraceae</taxon>
        <taxon>Bradyrhizobium</taxon>
    </lineage>
</organism>
<comment type="caution">
    <text evidence="2">The sequence shown here is derived from an EMBL/GenBank/DDBJ whole genome shotgun (WGS) entry which is preliminary data.</text>
</comment>
<accession>A0ABQ6BE02</accession>
<proteinExistence type="predicted"/>
<dbReference type="Pfam" id="PF01321">
    <property type="entry name" value="Creatinase_N"/>
    <property type="match status" value="1"/>
</dbReference>
<dbReference type="Proteomes" id="UP001156905">
    <property type="component" value="Unassembled WGS sequence"/>
</dbReference>
<dbReference type="EMBL" id="BSOW01000065">
    <property type="protein sequence ID" value="GLR92081.1"/>
    <property type="molecule type" value="Genomic_DNA"/>
</dbReference>
<evidence type="ECO:0000259" key="1">
    <source>
        <dbReference type="Pfam" id="PF01321"/>
    </source>
</evidence>